<comment type="caution">
    <text evidence="1">The sequence shown here is derived from an EMBL/GenBank/DDBJ whole genome shotgun (WGS) entry which is preliminary data.</text>
</comment>
<organism evidence="1 2">
    <name type="scientific">Scyliorhinus torazame</name>
    <name type="common">Cloudy catshark</name>
    <name type="synonym">Catulus torazame</name>
    <dbReference type="NCBI Taxonomy" id="75743"/>
    <lineage>
        <taxon>Eukaryota</taxon>
        <taxon>Metazoa</taxon>
        <taxon>Chordata</taxon>
        <taxon>Craniata</taxon>
        <taxon>Vertebrata</taxon>
        <taxon>Chondrichthyes</taxon>
        <taxon>Elasmobranchii</taxon>
        <taxon>Galeomorphii</taxon>
        <taxon>Galeoidea</taxon>
        <taxon>Carcharhiniformes</taxon>
        <taxon>Scyliorhinidae</taxon>
        <taxon>Scyliorhinus</taxon>
    </lineage>
</organism>
<name>A0A401NKJ9_SCYTO</name>
<sequence>MHWSESGAATTRFDFCLNRRGFLDAVNVSLTECIDSGSVAKTWEDAPYFFIIQVQEARLKADSPESRKWNLILELEMVGPHGYISATDWPLMIIFNAKEFDYDGVNVINDDTEQACHQ</sequence>
<keyword evidence="2" id="KW-1185">Reference proteome</keyword>
<evidence type="ECO:0000313" key="2">
    <source>
        <dbReference type="Proteomes" id="UP000288216"/>
    </source>
</evidence>
<dbReference type="Proteomes" id="UP000288216">
    <property type="component" value="Unassembled WGS sequence"/>
</dbReference>
<dbReference type="STRING" id="75743.A0A401NKJ9"/>
<protein>
    <submittedName>
        <fullName evidence="1">Uncharacterized protein</fullName>
    </submittedName>
</protein>
<gene>
    <name evidence="1" type="ORF">scyTo_0014325</name>
</gene>
<proteinExistence type="predicted"/>
<accession>A0A401NKJ9</accession>
<evidence type="ECO:0000313" key="1">
    <source>
        <dbReference type="EMBL" id="GCB61377.1"/>
    </source>
</evidence>
<reference evidence="1 2" key="1">
    <citation type="journal article" date="2018" name="Nat. Ecol. Evol.">
        <title>Shark genomes provide insights into elasmobranch evolution and the origin of vertebrates.</title>
        <authorList>
            <person name="Hara Y"/>
            <person name="Yamaguchi K"/>
            <person name="Onimaru K"/>
            <person name="Kadota M"/>
            <person name="Koyanagi M"/>
            <person name="Keeley SD"/>
            <person name="Tatsumi K"/>
            <person name="Tanaka K"/>
            <person name="Motone F"/>
            <person name="Kageyama Y"/>
            <person name="Nozu R"/>
            <person name="Adachi N"/>
            <person name="Nishimura O"/>
            <person name="Nakagawa R"/>
            <person name="Tanegashima C"/>
            <person name="Kiyatake I"/>
            <person name="Matsumoto R"/>
            <person name="Murakumo K"/>
            <person name="Nishida K"/>
            <person name="Terakita A"/>
            <person name="Kuratani S"/>
            <person name="Sato K"/>
            <person name="Hyodo S Kuraku.S."/>
        </authorList>
    </citation>
    <scope>NUCLEOTIDE SEQUENCE [LARGE SCALE GENOMIC DNA]</scope>
</reference>
<dbReference type="OrthoDB" id="19932at2759"/>
<dbReference type="EMBL" id="BFAA01007642">
    <property type="protein sequence ID" value="GCB61377.1"/>
    <property type="molecule type" value="Genomic_DNA"/>
</dbReference>
<dbReference type="AlphaFoldDB" id="A0A401NKJ9"/>